<evidence type="ECO:0000313" key="9">
    <source>
        <dbReference type="Proteomes" id="UP001628193"/>
    </source>
</evidence>
<dbReference type="RefSeq" id="WP_420906647.1">
    <property type="nucleotide sequence ID" value="NZ_BAAFGK010000005.1"/>
</dbReference>
<dbReference type="PANTHER" id="PTHR22926:SF3">
    <property type="entry name" value="UNDECAPRENYL-PHOSPHATE ALPHA-N-ACETYLGLUCOSAMINYL 1-PHOSPHATE TRANSFERASE"/>
    <property type="match status" value="1"/>
</dbReference>
<feature type="transmembrane region" description="Helical" evidence="7">
    <location>
        <begin position="332"/>
        <end position="353"/>
    </location>
</feature>
<dbReference type="Proteomes" id="UP001628193">
    <property type="component" value="Unassembled WGS sequence"/>
</dbReference>
<comment type="caution">
    <text evidence="8">The sequence shown here is derived from an EMBL/GenBank/DDBJ whole genome shotgun (WGS) entry which is preliminary data.</text>
</comment>
<keyword evidence="9" id="KW-1185">Reference proteome</keyword>
<organism evidence="8 9">
    <name type="scientific">Candidatus Magnetaquiglobus chichijimensis</name>
    <dbReference type="NCBI Taxonomy" id="3141448"/>
    <lineage>
        <taxon>Bacteria</taxon>
        <taxon>Pseudomonadati</taxon>
        <taxon>Pseudomonadota</taxon>
        <taxon>Magnetococcia</taxon>
        <taxon>Magnetococcales</taxon>
        <taxon>Candidatus Magnetaquicoccaceae</taxon>
        <taxon>Candidatus Magnetaquiglobus</taxon>
    </lineage>
</organism>
<evidence type="ECO:0000256" key="4">
    <source>
        <dbReference type="ARBA" id="ARBA00022692"/>
    </source>
</evidence>
<name>A0ABQ0CDK1_9PROT</name>
<keyword evidence="4 7" id="KW-0812">Transmembrane</keyword>
<dbReference type="Pfam" id="PF00953">
    <property type="entry name" value="Glycos_transf_4"/>
    <property type="match status" value="1"/>
</dbReference>
<feature type="transmembrane region" description="Helical" evidence="7">
    <location>
        <begin position="187"/>
        <end position="207"/>
    </location>
</feature>
<reference evidence="8 9" key="2">
    <citation type="submission" date="2024-09" db="EMBL/GenBank/DDBJ databases">
        <title>Draft genome sequence of Candidatus Magnetaquicoccaceae bacterium FCR-1.</title>
        <authorList>
            <person name="Shimoshige H."/>
            <person name="Shimamura S."/>
            <person name="Taoka A."/>
            <person name="Kobayashi H."/>
            <person name="Maekawa T."/>
        </authorList>
    </citation>
    <scope>NUCLEOTIDE SEQUENCE [LARGE SCALE GENOMIC DNA]</scope>
    <source>
        <strain evidence="8 9">FCR-1</strain>
    </source>
</reference>
<protein>
    <submittedName>
        <fullName evidence="8">Undecaprenyl-phosphate N-acetylglucosaminyl 1-phosphate transferase</fullName>
        <ecNumber evidence="8">2.7.8.33</ecNumber>
    </submittedName>
</protein>
<evidence type="ECO:0000256" key="5">
    <source>
        <dbReference type="ARBA" id="ARBA00022989"/>
    </source>
</evidence>
<accession>A0ABQ0CDK1</accession>
<feature type="transmembrane region" description="Helical" evidence="7">
    <location>
        <begin position="49"/>
        <end position="67"/>
    </location>
</feature>
<evidence type="ECO:0000256" key="1">
    <source>
        <dbReference type="ARBA" id="ARBA00004651"/>
    </source>
</evidence>
<feature type="transmembrane region" description="Helical" evidence="7">
    <location>
        <begin position="243"/>
        <end position="262"/>
    </location>
</feature>
<feature type="transmembrane region" description="Helical" evidence="7">
    <location>
        <begin position="137"/>
        <end position="155"/>
    </location>
</feature>
<dbReference type="EMBL" id="BAAFGK010000005">
    <property type="protein sequence ID" value="GAB0058930.1"/>
    <property type="molecule type" value="Genomic_DNA"/>
</dbReference>
<keyword evidence="6 7" id="KW-0472">Membrane</keyword>
<keyword evidence="5 7" id="KW-1133">Transmembrane helix</keyword>
<dbReference type="GO" id="GO:0036380">
    <property type="term" value="F:UDP-N-acetylglucosamine-undecaprenyl-phosphate N-acetylglucosaminephosphotransferase activity"/>
    <property type="evidence" value="ECO:0007669"/>
    <property type="project" value="UniProtKB-EC"/>
</dbReference>
<feature type="transmembrane region" description="Helical" evidence="7">
    <location>
        <begin position="74"/>
        <end position="94"/>
    </location>
</feature>
<dbReference type="PANTHER" id="PTHR22926">
    <property type="entry name" value="PHOSPHO-N-ACETYLMURAMOYL-PENTAPEPTIDE-TRANSFERASE"/>
    <property type="match status" value="1"/>
</dbReference>
<keyword evidence="2" id="KW-1003">Cell membrane</keyword>
<feature type="transmembrane region" description="Helical" evidence="7">
    <location>
        <begin position="100"/>
        <end position="117"/>
    </location>
</feature>
<reference evidence="8 9" key="1">
    <citation type="submission" date="2024-05" db="EMBL/GenBank/DDBJ databases">
        <authorList>
            <consortium name="Candidatus Magnetaquicoccaceae bacterium FCR-1 genome sequencing consortium"/>
            <person name="Shimoshige H."/>
            <person name="Shimamura S."/>
            <person name="Taoka A."/>
            <person name="Kobayashi H."/>
            <person name="Maekawa T."/>
        </authorList>
    </citation>
    <scope>NUCLEOTIDE SEQUENCE [LARGE SCALE GENOMIC DNA]</scope>
    <source>
        <strain evidence="8 9">FCR-1</strain>
    </source>
</reference>
<keyword evidence="3 8" id="KW-0808">Transferase</keyword>
<evidence type="ECO:0000256" key="7">
    <source>
        <dbReference type="SAM" id="Phobius"/>
    </source>
</evidence>
<sequence length="370" mass="41092">MDILFIAFLATWLSSTTLIRFARLHVHLSSDSVDGGPQKFHANSETPRIGGIPLLAGMLAGVALIKFHGHVIHPWLLILVAVPVWGLGIAEDLLKRIGPLPRLIGSFVSAGLGIWLLNARITHLGIPLIDDWMAESFLISILFTLLAVGGLTHSINIIDGFNGLAGMVVIMILSALAYVCNEVGDRYLMLYCLALIGATLGFLTWNYPLGLIFAGDGGAYLWGFMIAEISVLLVSRNPQVSPWFPLLVVIYPVWETIFTIYRRKFLRGTGTGIADAIHLHSLVYRRLVRWMVGSREAADITYRNSLTSPYLWVLASLSIAPSILFWNNTLMLVIFVGIFISCYIALYAMIVRFRSPSWMVIRRPRNDPTD</sequence>
<evidence type="ECO:0000256" key="3">
    <source>
        <dbReference type="ARBA" id="ARBA00022679"/>
    </source>
</evidence>
<feature type="transmembrane region" description="Helical" evidence="7">
    <location>
        <begin position="161"/>
        <end position="180"/>
    </location>
</feature>
<proteinExistence type="predicted"/>
<dbReference type="InterPro" id="IPR000715">
    <property type="entry name" value="Glycosyl_transferase_4"/>
</dbReference>
<dbReference type="EC" id="2.7.8.33" evidence="8"/>
<dbReference type="CDD" id="cd06912">
    <property type="entry name" value="GT_MraY_like"/>
    <property type="match status" value="1"/>
</dbReference>
<gene>
    <name evidence="8" type="primary">tagO</name>
    <name evidence="8" type="ORF">SIID45300_03290</name>
</gene>
<feature type="transmembrane region" description="Helical" evidence="7">
    <location>
        <begin position="309"/>
        <end position="326"/>
    </location>
</feature>
<evidence type="ECO:0000313" key="8">
    <source>
        <dbReference type="EMBL" id="GAB0058930.1"/>
    </source>
</evidence>
<evidence type="ECO:0000256" key="2">
    <source>
        <dbReference type="ARBA" id="ARBA00022475"/>
    </source>
</evidence>
<evidence type="ECO:0000256" key="6">
    <source>
        <dbReference type="ARBA" id="ARBA00023136"/>
    </source>
</evidence>
<comment type="subcellular location">
    <subcellularLocation>
        <location evidence="1">Cell membrane</location>
        <topology evidence="1">Multi-pass membrane protein</topology>
    </subcellularLocation>
</comment>